<keyword evidence="1" id="KW-0472">Membrane</keyword>
<organism evidence="2">
    <name type="scientific">uncultured Parcubacteria bacterium Rifle_16ft_4_minimus_37658</name>
    <dbReference type="NCBI Taxonomy" id="1665141"/>
    <lineage>
        <taxon>Bacteria</taxon>
        <taxon>Candidatus Parcubacteria</taxon>
        <taxon>environmental samples</taxon>
    </lineage>
</organism>
<protein>
    <submittedName>
        <fullName evidence="2">Uncharacterized protein</fullName>
    </submittedName>
</protein>
<sequence length="79" mass="8598">MTIGFALLILFLLGYAALSSAVVWHLNVYSFSRKANIASAVFIIAAVFLGALSVFSYLQIDWASAFKAFEFTSPSNTLI</sequence>
<name>A0A0H4T4D5_9BACT</name>
<evidence type="ECO:0000313" key="2">
    <source>
        <dbReference type="EMBL" id="AKQ02543.1"/>
    </source>
</evidence>
<keyword evidence="1" id="KW-0812">Transmembrane</keyword>
<reference evidence="2" key="1">
    <citation type="journal article" date="2015" name="ISME J.">
        <title>Aquifer environment selects for microbial species cohorts in sediment and groundwater.</title>
        <authorList>
            <person name="Hug L.A."/>
            <person name="Thomas B.C."/>
            <person name="Brown C.T."/>
            <person name="Frischkorn K.R."/>
            <person name="Williams K.H."/>
            <person name="Tringe S.G."/>
            <person name="Banfield J.F."/>
        </authorList>
    </citation>
    <scope>NUCLEOTIDE SEQUENCE</scope>
</reference>
<dbReference type="EMBL" id="KT007001">
    <property type="protein sequence ID" value="AKQ02543.1"/>
    <property type="molecule type" value="Genomic_DNA"/>
</dbReference>
<keyword evidence="1" id="KW-1133">Transmembrane helix</keyword>
<accession>A0A0H4T4D5</accession>
<feature type="transmembrane region" description="Helical" evidence="1">
    <location>
        <begin position="37"/>
        <end position="58"/>
    </location>
</feature>
<dbReference type="AlphaFoldDB" id="A0A0H4T4D5"/>
<evidence type="ECO:0000256" key="1">
    <source>
        <dbReference type="SAM" id="Phobius"/>
    </source>
</evidence>
<proteinExistence type="predicted"/>